<name>A0A235F4X5_9BACL</name>
<dbReference type="Proteomes" id="UP000215059">
    <property type="component" value="Unassembled WGS sequence"/>
</dbReference>
<dbReference type="InterPro" id="IPR000182">
    <property type="entry name" value="GNAT_dom"/>
</dbReference>
<dbReference type="CDD" id="cd04301">
    <property type="entry name" value="NAT_SF"/>
    <property type="match status" value="1"/>
</dbReference>
<proteinExistence type="predicted"/>
<organism evidence="2 3">
    <name type="scientific">Fictibacillus aquaticus</name>
    <dbReference type="NCBI Taxonomy" id="2021314"/>
    <lineage>
        <taxon>Bacteria</taxon>
        <taxon>Bacillati</taxon>
        <taxon>Bacillota</taxon>
        <taxon>Bacilli</taxon>
        <taxon>Bacillales</taxon>
        <taxon>Fictibacillaceae</taxon>
        <taxon>Fictibacillus</taxon>
    </lineage>
</organism>
<dbReference type="OrthoDB" id="3216107at2"/>
<accession>A0A235F4X5</accession>
<dbReference type="GO" id="GO:0016747">
    <property type="term" value="F:acyltransferase activity, transferring groups other than amino-acyl groups"/>
    <property type="evidence" value="ECO:0007669"/>
    <property type="project" value="InterPro"/>
</dbReference>
<dbReference type="EMBL" id="NOII01000022">
    <property type="protein sequence ID" value="OYD56258.1"/>
    <property type="molecule type" value="Genomic_DNA"/>
</dbReference>
<keyword evidence="3" id="KW-1185">Reference proteome</keyword>
<evidence type="ECO:0000313" key="2">
    <source>
        <dbReference type="EMBL" id="OYD56258.1"/>
    </source>
</evidence>
<dbReference type="SUPFAM" id="SSF55729">
    <property type="entry name" value="Acyl-CoA N-acyltransferases (Nat)"/>
    <property type="match status" value="1"/>
</dbReference>
<dbReference type="PROSITE" id="PS51186">
    <property type="entry name" value="GNAT"/>
    <property type="match status" value="1"/>
</dbReference>
<keyword evidence="2" id="KW-0808">Transferase</keyword>
<dbReference type="Gene3D" id="3.40.630.30">
    <property type="match status" value="1"/>
</dbReference>
<feature type="domain" description="N-acetyltransferase" evidence="1">
    <location>
        <begin position="1"/>
        <end position="128"/>
    </location>
</feature>
<gene>
    <name evidence="2" type="ORF">CGZ90_18470</name>
</gene>
<reference evidence="2 3" key="1">
    <citation type="submission" date="2017-07" db="EMBL/GenBank/DDBJ databases">
        <title>Fictibacillus sp. nov. GDSW-R2A3 Genome sequencing and assembly.</title>
        <authorList>
            <person name="Mayilraj S."/>
        </authorList>
    </citation>
    <scope>NUCLEOTIDE SEQUENCE [LARGE SCALE GENOMIC DNA]</scope>
    <source>
        <strain evidence="2 3">GDSW-R2A3</strain>
    </source>
</reference>
<dbReference type="InterPro" id="IPR016181">
    <property type="entry name" value="Acyl_CoA_acyltransferase"/>
</dbReference>
<dbReference type="Pfam" id="PF13508">
    <property type="entry name" value="Acetyltransf_7"/>
    <property type="match status" value="1"/>
</dbReference>
<dbReference type="AlphaFoldDB" id="A0A235F4X5"/>
<evidence type="ECO:0000313" key="3">
    <source>
        <dbReference type="Proteomes" id="UP000215059"/>
    </source>
</evidence>
<evidence type="ECO:0000259" key="1">
    <source>
        <dbReference type="PROSITE" id="PS51186"/>
    </source>
</evidence>
<protein>
    <submittedName>
        <fullName evidence="2">GNAT family N-acetyltransferase</fullName>
    </submittedName>
</protein>
<sequence length="128" mass="14503">MIIRDYEESDFPYIQQLNAAEGWSGLVERGGETKGAWSRSNASCVACAGETVIGYLRGMTDTHITLYICELLISNSYRKSGVGKRLLRHVHEAYPTTRMEILASSSSQSYYEQLGFRPFYGFRKTIDE</sequence>
<comment type="caution">
    <text evidence="2">The sequence shown here is derived from an EMBL/GenBank/DDBJ whole genome shotgun (WGS) entry which is preliminary data.</text>
</comment>